<reference evidence="5" key="1">
    <citation type="submission" date="2022-06" db="EMBL/GenBank/DDBJ databases">
        <title>Alkalicoccobacillus porphyridii sp. nov., isolated from a marine red alga, Porphyridium purpureum and reclassification of Shouchella plakortidis and Shouchella gibsonii as Alkalicoccobacillus plakortidis comb. nov. and Alkalicoccobacillus gibsonii comb. nov.</title>
        <authorList>
            <person name="Kim K.H."/>
            <person name="Lee J.K."/>
            <person name="Han D.M."/>
            <person name="Baek J.H."/>
            <person name="Jeon C.O."/>
        </authorList>
    </citation>
    <scope>NUCLEOTIDE SEQUENCE</scope>
    <source>
        <strain evidence="5">DSM 19153</strain>
    </source>
</reference>
<evidence type="ECO:0000256" key="1">
    <source>
        <dbReference type="ARBA" id="ARBA00022679"/>
    </source>
</evidence>
<dbReference type="Pfam" id="PF00583">
    <property type="entry name" value="Acetyltransf_1"/>
    <property type="match status" value="1"/>
</dbReference>
<evidence type="ECO:0000313" key="6">
    <source>
        <dbReference type="Proteomes" id="UP001203665"/>
    </source>
</evidence>
<dbReference type="InterPro" id="IPR050680">
    <property type="entry name" value="YpeA/RimI_acetyltransf"/>
</dbReference>
<dbReference type="PANTHER" id="PTHR43420">
    <property type="entry name" value="ACETYLTRANSFERASE"/>
    <property type="match status" value="1"/>
</dbReference>
<dbReference type="Proteomes" id="UP001203665">
    <property type="component" value="Unassembled WGS sequence"/>
</dbReference>
<dbReference type="Gene3D" id="3.40.630.30">
    <property type="match status" value="1"/>
</dbReference>
<gene>
    <name evidence="5" type="ORF">NDM98_07815</name>
</gene>
<dbReference type="RefSeq" id="WP_251606026.1">
    <property type="nucleotide sequence ID" value="NZ_JAMQJY010000001.1"/>
</dbReference>
<dbReference type="InterPro" id="IPR016181">
    <property type="entry name" value="Acyl_CoA_acyltransferase"/>
</dbReference>
<keyword evidence="6" id="KW-1185">Reference proteome</keyword>
<sequence>MAEDFRNQKIGTMLLEAFEEEAYEKGYTKLSLNVEQANERAKRLYERFEFHELESFDLYGHAYYHMIKNLIG</sequence>
<keyword evidence="1" id="KW-0808">Transferase</keyword>
<evidence type="ECO:0000256" key="2">
    <source>
        <dbReference type="ARBA" id="ARBA00023315"/>
    </source>
</evidence>
<evidence type="ECO:0000259" key="4">
    <source>
        <dbReference type="PROSITE" id="PS51186"/>
    </source>
</evidence>
<name>A0ABT0XJK8_9BACI</name>
<dbReference type="PROSITE" id="PS51186">
    <property type="entry name" value="GNAT"/>
    <property type="match status" value="1"/>
</dbReference>
<evidence type="ECO:0000256" key="3">
    <source>
        <dbReference type="SAM" id="Coils"/>
    </source>
</evidence>
<accession>A0ABT0XJK8</accession>
<feature type="coiled-coil region" evidence="3">
    <location>
        <begin position="27"/>
        <end position="54"/>
    </location>
</feature>
<proteinExistence type="predicted"/>
<dbReference type="EMBL" id="JAMQJY010000001">
    <property type="protein sequence ID" value="MCM2675402.1"/>
    <property type="molecule type" value="Genomic_DNA"/>
</dbReference>
<dbReference type="CDD" id="cd04301">
    <property type="entry name" value="NAT_SF"/>
    <property type="match status" value="1"/>
</dbReference>
<feature type="domain" description="N-acetyltransferase" evidence="4">
    <location>
        <begin position="1"/>
        <end position="71"/>
    </location>
</feature>
<keyword evidence="2" id="KW-0012">Acyltransferase</keyword>
<keyword evidence="3" id="KW-0175">Coiled coil</keyword>
<evidence type="ECO:0000313" key="5">
    <source>
        <dbReference type="EMBL" id="MCM2675402.1"/>
    </source>
</evidence>
<protein>
    <submittedName>
        <fullName evidence="5">GNAT family N-acetyltransferase</fullName>
    </submittedName>
</protein>
<comment type="caution">
    <text evidence="5">The sequence shown here is derived from an EMBL/GenBank/DDBJ whole genome shotgun (WGS) entry which is preliminary data.</text>
</comment>
<organism evidence="5 6">
    <name type="scientific">Alkalicoccobacillus plakortidis</name>
    <dbReference type="NCBI Taxonomy" id="444060"/>
    <lineage>
        <taxon>Bacteria</taxon>
        <taxon>Bacillati</taxon>
        <taxon>Bacillota</taxon>
        <taxon>Bacilli</taxon>
        <taxon>Bacillales</taxon>
        <taxon>Bacillaceae</taxon>
        <taxon>Alkalicoccobacillus</taxon>
    </lineage>
</organism>
<dbReference type="SUPFAM" id="SSF55729">
    <property type="entry name" value="Acyl-CoA N-acyltransferases (Nat)"/>
    <property type="match status" value="1"/>
</dbReference>
<dbReference type="InterPro" id="IPR000182">
    <property type="entry name" value="GNAT_dom"/>
</dbReference>